<dbReference type="CDD" id="cd06530">
    <property type="entry name" value="S26_SPase_I"/>
    <property type="match status" value="1"/>
</dbReference>
<dbReference type="SUPFAM" id="SSF51306">
    <property type="entry name" value="LexA/Signal peptidase"/>
    <property type="match status" value="1"/>
</dbReference>
<dbReference type="GO" id="GO:0004252">
    <property type="term" value="F:serine-type endopeptidase activity"/>
    <property type="evidence" value="ECO:0007669"/>
    <property type="project" value="InterPro"/>
</dbReference>
<feature type="transmembrane region" description="Helical" evidence="1">
    <location>
        <begin position="213"/>
        <end position="235"/>
    </location>
</feature>
<feature type="transmembrane region" description="Helical" evidence="1">
    <location>
        <begin position="346"/>
        <end position="373"/>
    </location>
</feature>
<keyword evidence="1" id="KW-1133">Transmembrane helix</keyword>
<evidence type="ECO:0000256" key="1">
    <source>
        <dbReference type="SAM" id="Phobius"/>
    </source>
</evidence>
<sequence length="388" mass="40426">MTRTNTGGWTVLRRVLLLSIGLGIALLVVGHVLGVPMGLGYVETGSMEPTMDAGDGFVAVPAAVSGPVETGDVVVYDAKEIEGGGLTTHRVVDETEHGYVTRGDANPFADQDSGEPHVTDGQIAATALQVNGEVVTIPHLGTAVMGLESGLESAQWRLASTLGTTAVLGTQGLSYLLLGFGLTILIVSTVLDRRSVADRSRSRTRTRSDVFDARRLVLAMGVLVLVVSLGTMVAMSDSTEMGLVSAEFESDRPDVVPAGETETHTYELQNGGVLPVTTIVEPASEGVAVGEGDEQTTLGHGESANLSVSYTAPPETGYYLRSHVEHSYFAVLPAPLIGELHSIHPWVAMGAVSGTVTGLVVAPFALLAGAGAIRTRSRRRSDSTGGLL</sequence>
<reference evidence="2 3" key="1">
    <citation type="submission" date="2020-01" db="EMBL/GenBank/DDBJ databases">
        <title>Natronorubrum sp. JWXQ-INN 674 isolated from Inner Mongolia Autonomous Region of China.</title>
        <authorList>
            <person name="Xue Q."/>
        </authorList>
    </citation>
    <scope>NUCLEOTIDE SEQUENCE [LARGE SCALE GENOMIC DNA]</scope>
    <source>
        <strain evidence="2 3">JWXQ-INN-674</strain>
    </source>
</reference>
<dbReference type="Proteomes" id="UP000434101">
    <property type="component" value="Unassembled WGS sequence"/>
</dbReference>
<keyword evidence="1" id="KW-0812">Transmembrane</keyword>
<dbReference type="AlphaFoldDB" id="A0A6B0VH72"/>
<feature type="transmembrane region" description="Helical" evidence="1">
    <location>
        <begin position="172"/>
        <end position="192"/>
    </location>
</feature>
<protein>
    <submittedName>
        <fullName evidence="2">S26 family signal peptidase</fullName>
    </submittedName>
</protein>
<comment type="caution">
    <text evidence="2">The sequence shown here is derived from an EMBL/GenBank/DDBJ whole genome shotgun (WGS) entry which is preliminary data.</text>
</comment>
<accession>A0A6B0VH72</accession>
<dbReference type="OrthoDB" id="50404at2157"/>
<organism evidence="2 3">
    <name type="scientific">Natronorubrum halalkaliphilum</name>
    <dbReference type="NCBI Taxonomy" id="2691917"/>
    <lineage>
        <taxon>Archaea</taxon>
        <taxon>Methanobacteriati</taxon>
        <taxon>Methanobacteriota</taxon>
        <taxon>Stenosarchaea group</taxon>
        <taxon>Halobacteria</taxon>
        <taxon>Halobacteriales</taxon>
        <taxon>Natrialbaceae</taxon>
        <taxon>Natronorubrum</taxon>
    </lineage>
</organism>
<dbReference type="GO" id="GO:0006465">
    <property type="term" value="P:signal peptide processing"/>
    <property type="evidence" value="ECO:0007669"/>
    <property type="project" value="InterPro"/>
</dbReference>
<keyword evidence="3" id="KW-1185">Reference proteome</keyword>
<proteinExistence type="predicted"/>
<dbReference type="EMBL" id="WUYX01000008">
    <property type="protein sequence ID" value="MXV60834.1"/>
    <property type="molecule type" value="Genomic_DNA"/>
</dbReference>
<keyword evidence="1" id="KW-0472">Membrane</keyword>
<dbReference type="InterPro" id="IPR019533">
    <property type="entry name" value="Peptidase_S26"/>
</dbReference>
<evidence type="ECO:0000313" key="2">
    <source>
        <dbReference type="EMBL" id="MXV60834.1"/>
    </source>
</evidence>
<dbReference type="InterPro" id="IPR036286">
    <property type="entry name" value="LexA/Signal_pep-like_sf"/>
</dbReference>
<dbReference type="RefSeq" id="WP_160062174.1">
    <property type="nucleotide sequence ID" value="NZ_WUYX01000008.1"/>
</dbReference>
<gene>
    <name evidence="2" type="ORF">GS429_01855</name>
</gene>
<feature type="transmembrane region" description="Helical" evidence="1">
    <location>
        <begin position="12"/>
        <end position="33"/>
    </location>
</feature>
<name>A0A6B0VH72_9EURY</name>
<evidence type="ECO:0000313" key="3">
    <source>
        <dbReference type="Proteomes" id="UP000434101"/>
    </source>
</evidence>